<proteinExistence type="predicted"/>
<comment type="caution">
    <text evidence="2">The sequence shown here is derived from an EMBL/GenBank/DDBJ whole genome shotgun (WGS) entry which is preliminary data.</text>
</comment>
<evidence type="ECO:0008006" key="4">
    <source>
        <dbReference type="Google" id="ProtNLM"/>
    </source>
</evidence>
<feature type="region of interest" description="Disordered" evidence="1">
    <location>
        <begin position="1"/>
        <end position="32"/>
    </location>
</feature>
<evidence type="ECO:0000313" key="2">
    <source>
        <dbReference type="EMBL" id="MBM7704785.1"/>
    </source>
</evidence>
<dbReference type="Proteomes" id="UP000809829">
    <property type="component" value="Unassembled WGS sequence"/>
</dbReference>
<keyword evidence="3" id="KW-1185">Reference proteome</keyword>
<dbReference type="RefSeq" id="WP_205188780.1">
    <property type="nucleotide sequence ID" value="NZ_JAFBFC010000008.1"/>
</dbReference>
<feature type="compositionally biased region" description="Basic residues" evidence="1">
    <location>
        <begin position="1"/>
        <end position="14"/>
    </location>
</feature>
<reference evidence="2 3" key="1">
    <citation type="submission" date="2021-01" db="EMBL/GenBank/DDBJ databases">
        <title>Genomic Encyclopedia of Type Strains, Phase IV (KMG-IV): sequencing the most valuable type-strain genomes for metagenomic binning, comparative biology and taxonomic classification.</title>
        <authorList>
            <person name="Goeker M."/>
        </authorList>
    </citation>
    <scope>NUCLEOTIDE SEQUENCE [LARGE SCALE GENOMIC DNA]</scope>
    <source>
        <strain evidence="2 3">DSM 104297</strain>
    </source>
</reference>
<protein>
    <recommendedName>
        <fullName evidence="4">YfhD family protein</fullName>
    </recommendedName>
</protein>
<sequence>MHKKDKVKNPNKHLAHSEAKQTQLLQEEFGQEMGDMNASKFIELDAEAKARKEKCETDR</sequence>
<name>A0ABS2QZ72_9BACI</name>
<dbReference type="EMBL" id="JAFBFC010000008">
    <property type="protein sequence ID" value="MBM7704785.1"/>
    <property type="molecule type" value="Genomic_DNA"/>
</dbReference>
<accession>A0ABS2QZ72</accession>
<evidence type="ECO:0000313" key="3">
    <source>
        <dbReference type="Proteomes" id="UP000809829"/>
    </source>
</evidence>
<gene>
    <name evidence="2" type="ORF">JOC83_003644</name>
</gene>
<evidence type="ECO:0000256" key="1">
    <source>
        <dbReference type="SAM" id="MobiDB-lite"/>
    </source>
</evidence>
<organism evidence="2 3">
    <name type="scientific">Priestia iocasae</name>
    <dbReference type="NCBI Taxonomy" id="2291674"/>
    <lineage>
        <taxon>Bacteria</taxon>
        <taxon>Bacillati</taxon>
        <taxon>Bacillota</taxon>
        <taxon>Bacilli</taxon>
        <taxon>Bacillales</taxon>
        <taxon>Bacillaceae</taxon>
        <taxon>Priestia</taxon>
    </lineage>
</organism>